<dbReference type="EMBL" id="FQUT01000007">
    <property type="protein sequence ID" value="SHF85789.1"/>
    <property type="molecule type" value="Genomic_DNA"/>
</dbReference>
<dbReference type="RefSeq" id="WP_072959012.1">
    <property type="nucleotide sequence ID" value="NZ_FQUT01000007.1"/>
</dbReference>
<dbReference type="CDD" id="cd22641">
    <property type="entry name" value="C24-like"/>
    <property type="match status" value="1"/>
</dbReference>
<gene>
    <name evidence="1" type="ORF">SAMN05443633_107146</name>
</gene>
<proteinExistence type="predicted"/>
<dbReference type="AlphaFoldDB" id="A0A1M5F2P6"/>
<dbReference type="OrthoDB" id="9113831at2"/>
<dbReference type="STRING" id="1416778.SAMN05443633_107146"/>
<protein>
    <submittedName>
        <fullName evidence="1">Uncharacterized protein</fullName>
    </submittedName>
</protein>
<reference evidence="2" key="1">
    <citation type="submission" date="2016-11" db="EMBL/GenBank/DDBJ databases">
        <authorList>
            <person name="Varghese N."/>
            <person name="Submissions S."/>
        </authorList>
    </citation>
    <scope>NUCLEOTIDE SEQUENCE [LARGE SCALE GENOMIC DNA]</scope>
    <source>
        <strain evidence="2">DSM 27619</strain>
    </source>
</reference>
<dbReference type="Proteomes" id="UP000184518">
    <property type="component" value="Unassembled WGS sequence"/>
</dbReference>
<evidence type="ECO:0000313" key="2">
    <source>
        <dbReference type="Proteomes" id="UP000184518"/>
    </source>
</evidence>
<name>A0A1M5F2P6_9FLAO</name>
<evidence type="ECO:0000313" key="1">
    <source>
        <dbReference type="EMBL" id="SHF85789.1"/>
    </source>
</evidence>
<organism evidence="1 2">
    <name type="scientific">Chryseobacterium arachidis</name>
    <dbReference type="NCBI Taxonomy" id="1416778"/>
    <lineage>
        <taxon>Bacteria</taxon>
        <taxon>Pseudomonadati</taxon>
        <taxon>Bacteroidota</taxon>
        <taxon>Flavobacteriia</taxon>
        <taxon>Flavobacteriales</taxon>
        <taxon>Weeksellaceae</taxon>
        <taxon>Chryseobacterium group</taxon>
        <taxon>Chryseobacterium</taxon>
    </lineage>
</organism>
<accession>A0A1M5F2P6</accession>
<sequence>MKYNFKFLQTGGVPLTNDLMALVEEAYEIFEVLGDLAGNKTILKGCETVGSFVNPGIVAIDGQLYYFEGGTLYSTVYINVKPIEKTFESQEDKVLIEERVVKFGSGSIDYNWADFVKLETLKEIQIKVNNTATQPDVNALAQRVAMLELKTGPIMNGGIVWVWKKPLSEIPVGWKECTDFRGKTVFGRDPNDTTFQELGNIVGSKTKTISKDNIPDYGLELWAATNSGSTGVGNDLSIIKPNGKGGDGYYDHYYQINSGGKGVAMDILNPGRIVNFIEPNFQ</sequence>
<keyword evidence="2" id="KW-1185">Reference proteome</keyword>